<gene>
    <name evidence="4" type="ORF">D2V07_05670</name>
</gene>
<comment type="subcellular location">
    <subcellularLocation>
        <location evidence="1">Membrane</location>
        <topology evidence="1">Single-pass membrane protein</topology>
    </subcellularLocation>
</comment>
<accession>A0A418NUV2</accession>
<dbReference type="InterPro" id="IPR036013">
    <property type="entry name" value="Band_7/SPFH_dom_sf"/>
</dbReference>
<dbReference type="Gene3D" id="3.30.479.30">
    <property type="entry name" value="Band 7 domain"/>
    <property type="match status" value="1"/>
</dbReference>
<dbReference type="InterPro" id="IPR001107">
    <property type="entry name" value="Band_7"/>
</dbReference>
<keyword evidence="2" id="KW-0175">Coiled coil</keyword>
<dbReference type="OrthoDB" id="3469168at2"/>
<dbReference type="Pfam" id="PF01145">
    <property type="entry name" value="Band_7"/>
    <property type="match status" value="1"/>
</dbReference>
<evidence type="ECO:0000259" key="3">
    <source>
        <dbReference type="Pfam" id="PF01145"/>
    </source>
</evidence>
<dbReference type="Proteomes" id="UP000286576">
    <property type="component" value="Unassembled WGS sequence"/>
</dbReference>
<dbReference type="RefSeq" id="WP_119585602.1">
    <property type="nucleotide sequence ID" value="NZ_CAWODQ010000012.1"/>
</dbReference>
<organism evidence="4 5">
    <name type="scientific">Aurantiacibacter zhengii</name>
    <dbReference type="NCBI Taxonomy" id="2307003"/>
    <lineage>
        <taxon>Bacteria</taxon>
        <taxon>Pseudomonadati</taxon>
        <taxon>Pseudomonadota</taxon>
        <taxon>Alphaproteobacteria</taxon>
        <taxon>Sphingomonadales</taxon>
        <taxon>Erythrobacteraceae</taxon>
        <taxon>Aurantiacibacter</taxon>
    </lineage>
</organism>
<proteinExistence type="predicted"/>
<feature type="domain" description="Band 7" evidence="3">
    <location>
        <begin position="15"/>
        <end position="195"/>
    </location>
</feature>
<comment type="caution">
    <text evidence="4">The sequence shown here is derived from an EMBL/GenBank/DDBJ whole genome shotgun (WGS) entry which is preliminary data.</text>
</comment>
<dbReference type="GO" id="GO:0016020">
    <property type="term" value="C:membrane"/>
    <property type="evidence" value="ECO:0007669"/>
    <property type="project" value="UniProtKB-SubCell"/>
</dbReference>
<evidence type="ECO:0000313" key="5">
    <source>
        <dbReference type="Proteomes" id="UP000286576"/>
    </source>
</evidence>
<dbReference type="AlphaFoldDB" id="A0A418NUV2"/>
<evidence type="ECO:0000256" key="1">
    <source>
        <dbReference type="ARBA" id="ARBA00004167"/>
    </source>
</evidence>
<sequence>MANITVYGPLAMLRADPSQHVLRYANGRLKASGRGLVFWFAPATASLAEVPLDDREMTFFAKGRSADFQDVSVQGMIGWHVAAPELAAERIDFSIDPRNGRWNARPVESIETRISGIVAQAALEYLAKAPVQALLDAGVDPLRHAIGVALADNPGLLQIGVEVVSVRLANLAPTSELERALQTPTFEALQQKADEATFARRALAVEKERAIAENELATKVELARRQKLLTAEEAENARDEARGAAEALLIEAEADAARIRAVEEARAAAEQAHMAVYRDLPPQVLLGLAAREFAAKVDRIEHLNVTPDMLAQLVREFGAARAPAAPAIEG</sequence>
<reference evidence="4 5" key="1">
    <citation type="submission" date="2018-08" db="EMBL/GenBank/DDBJ databases">
        <title>Erythrobacter zhengii sp.nov., a bacterium isolated from deep-sea sediment.</title>
        <authorList>
            <person name="Fang C."/>
            <person name="Wu Y.-H."/>
            <person name="Sun C."/>
            <person name="Wang H."/>
            <person name="Cheng H."/>
            <person name="Meng F.-X."/>
            <person name="Wang C.-S."/>
            <person name="Xu X.-W."/>
        </authorList>
    </citation>
    <scope>NUCLEOTIDE SEQUENCE [LARGE SCALE GENOMIC DNA]</scope>
    <source>
        <strain evidence="4 5">V18</strain>
    </source>
</reference>
<name>A0A418NUV2_9SPHN</name>
<protein>
    <submittedName>
        <fullName evidence="4">Band 7 protein</fullName>
    </submittedName>
</protein>
<dbReference type="EMBL" id="QXFL01000002">
    <property type="protein sequence ID" value="RIV87813.1"/>
    <property type="molecule type" value="Genomic_DNA"/>
</dbReference>
<keyword evidence="5" id="KW-1185">Reference proteome</keyword>
<feature type="coiled-coil region" evidence="2">
    <location>
        <begin position="220"/>
        <end position="251"/>
    </location>
</feature>
<evidence type="ECO:0000313" key="4">
    <source>
        <dbReference type="EMBL" id="RIV87813.1"/>
    </source>
</evidence>
<evidence type="ECO:0000256" key="2">
    <source>
        <dbReference type="SAM" id="Coils"/>
    </source>
</evidence>